<evidence type="ECO:0000313" key="2">
    <source>
        <dbReference type="Proteomes" id="UP001612928"/>
    </source>
</evidence>
<dbReference type="EMBL" id="JBITMB010000002">
    <property type="protein sequence ID" value="MFI7440489.1"/>
    <property type="molecule type" value="Genomic_DNA"/>
</dbReference>
<evidence type="ECO:0008006" key="3">
    <source>
        <dbReference type="Google" id="ProtNLM"/>
    </source>
</evidence>
<reference evidence="1 2" key="1">
    <citation type="submission" date="2024-10" db="EMBL/GenBank/DDBJ databases">
        <title>The Natural Products Discovery Center: Release of the First 8490 Sequenced Strains for Exploring Actinobacteria Biosynthetic Diversity.</title>
        <authorList>
            <person name="Kalkreuter E."/>
            <person name="Kautsar S.A."/>
            <person name="Yang D."/>
            <person name="Bader C.D."/>
            <person name="Teijaro C.N."/>
            <person name="Fluegel L."/>
            <person name="Davis C.M."/>
            <person name="Simpson J.R."/>
            <person name="Lauterbach L."/>
            <person name="Steele A.D."/>
            <person name="Gui C."/>
            <person name="Meng S."/>
            <person name="Li G."/>
            <person name="Viehrig K."/>
            <person name="Ye F."/>
            <person name="Su P."/>
            <person name="Kiefer A.F."/>
            <person name="Nichols A."/>
            <person name="Cepeda A.J."/>
            <person name="Yan W."/>
            <person name="Fan B."/>
            <person name="Jiang Y."/>
            <person name="Adhikari A."/>
            <person name="Zheng C.-J."/>
            <person name="Schuster L."/>
            <person name="Cowan T.M."/>
            <person name="Smanski M.J."/>
            <person name="Chevrette M.G."/>
            <person name="De Carvalho L.P.S."/>
            <person name="Shen B."/>
        </authorList>
    </citation>
    <scope>NUCLEOTIDE SEQUENCE [LARGE SCALE GENOMIC DNA]</scope>
    <source>
        <strain evidence="1 2">NPDC049503</strain>
    </source>
</reference>
<comment type="caution">
    <text evidence="1">The sequence shown here is derived from an EMBL/GenBank/DDBJ whole genome shotgun (WGS) entry which is preliminary data.</text>
</comment>
<name>A0ABW8A146_9ACTN</name>
<organism evidence="1 2">
    <name type="scientific">Nonomuraea indica</name>
    <dbReference type="NCBI Taxonomy" id="1581193"/>
    <lineage>
        <taxon>Bacteria</taxon>
        <taxon>Bacillati</taxon>
        <taxon>Actinomycetota</taxon>
        <taxon>Actinomycetes</taxon>
        <taxon>Streptosporangiales</taxon>
        <taxon>Streptosporangiaceae</taxon>
        <taxon>Nonomuraea</taxon>
    </lineage>
</organism>
<evidence type="ECO:0000313" key="1">
    <source>
        <dbReference type="EMBL" id="MFI7440489.1"/>
    </source>
</evidence>
<keyword evidence="2" id="KW-1185">Reference proteome</keyword>
<protein>
    <recommendedName>
        <fullName evidence="3">FCD domain-containing protein</fullName>
    </recommendedName>
</protein>
<gene>
    <name evidence="1" type="ORF">ACIBP5_11045</name>
</gene>
<dbReference type="RefSeq" id="WP_397020218.1">
    <property type="nucleotide sequence ID" value="NZ_JBITMB010000002.1"/>
</dbReference>
<dbReference type="Proteomes" id="UP001612928">
    <property type="component" value="Unassembled WGS sequence"/>
</dbReference>
<accession>A0ABW8A146</accession>
<sequence>MRDGVRFNEQLCATGISMWGDMAAALKKEWEEAVAEIEGCVAAAPWGGGAEGIRFHQALLKSGGPAKLCQTARRVLGNIERTAPTMRDTISISVAADEYEAERIKRLLMEA</sequence>
<proteinExistence type="predicted"/>